<proteinExistence type="predicted"/>
<evidence type="ECO:0000313" key="1">
    <source>
        <dbReference type="EMBL" id="KAH7358622.1"/>
    </source>
</evidence>
<reference evidence="1" key="1">
    <citation type="journal article" date="2021" name="Nat. Commun.">
        <title>Genetic determinants of endophytism in the Arabidopsis root mycobiome.</title>
        <authorList>
            <person name="Mesny F."/>
            <person name="Miyauchi S."/>
            <person name="Thiergart T."/>
            <person name="Pickel B."/>
            <person name="Atanasova L."/>
            <person name="Karlsson M."/>
            <person name="Huettel B."/>
            <person name="Barry K.W."/>
            <person name="Haridas S."/>
            <person name="Chen C."/>
            <person name="Bauer D."/>
            <person name="Andreopoulos W."/>
            <person name="Pangilinan J."/>
            <person name="LaButti K."/>
            <person name="Riley R."/>
            <person name="Lipzen A."/>
            <person name="Clum A."/>
            <person name="Drula E."/>
            <person name="Henrissat B."/>
            <person name="Kohler A."/>
            <person name="Grigoriev I.V."/>
            <person name="Martin F.M."/>
            <person name="Hacquard S."/>
        </authorList>
    </citation>
    <scope>NUCLEOTIDE SEQUENCE</scope>
    <source>
        <strain evidence="1">MPI-CAGE-AT-0016</strain>
    </source>
</reference>
<gene>
    <name evidence="1" type="ORF">B0T11DRAFT_284839</name>
</gene>
<organism evidence="1 2">
    <name type="scientific">Plectosphaerella cucumerina</name>
    <dbReference type="NCBI Taxonomy" id="40658"/>
    <lineage>
        <taxon>Eukaryota</taxon>
        <taxon>Fungi</taxon>
        <taxon>Dikarya</taxon>
        <taxon>Ascomycota</taxon>
        <taxon>Pezizomycotina</taxon>
        <taxon>Sordariomycetes</taxon>
        <taxon>Hypocreomycetidae</taxon>
        <taxon>Glomerellales</taxon>
        <taxon>Plectosphaerellaceae</taxon>
        <taxon>Plectosphaerella</taxon>
    </lineage>
</organism>
<sequence length="266" mass="28050">MAADETHPWRLLSEGTTEDALHADELALDAVGQRLRVEAGAGGTVELDPEVTKVALGLGVGELLDGDAGRERDGLAKTQSLLADDGDVPLISPTMVSSGHPWGDGGTYLEQIKRNIVLRTESIEVAPRSRKARKAVRQSLLAIHVEEIDEVVLLGHGETGAQHDCASEAAQQLRIEVHRIRLVDDGILQTHDQLEGALEDGVTLADGDALGAAPGHLLQGGDEALVRALGAFLGEGRLLLMVSTSPSPASKGVVRCYSRGTGRQHA</sequence>
<evidence type="ECO:0000313" key="2">
    <source>
        <dbReference type="Proteomes" id="UP000813385"/>
    </source>
</evidence>
<keyword evidence="2" id="KW-1185">Reference proteome</keyword>
<protein>
    <submittedName>
        <fullName evidence="1">Uncharacterized protein</fullName>
    </submittedName>
</protein>
<dbReference type="AlphaFoldDB" id="A0A8K0TDL7"/>
<name>A0A8K0TDL7_9PEZI</name>
<dbReference type="Proteomes" id="UP000813385">
    <property type="component" value="Unassembled WGS sequence"/>
</dbReference>
<accession>A0A8K0TDL7</accession>
<comment type="caution">
    <text evidence="1">The sequence shown here is derived from an EMBL/GenBank/DDBJ whole genome shotgun (WGS) entry which is preliminary data.</text>
</comment>
<dbReference type="EMBL" id="JAGPXD010000004">
    <property type="protein sequence ID" value="KAH7358622.1"/>
    <property type="molecule type" value="Genomic_DNA"/>
</dbReference>